<reference evidence="2" key="1">
    <citation type="journal article" date="2011" name="PLoS Genet.">
        <title>Genomic analysis of the necrotrophic fungal pathogens Sclerotinia sclerotiorum and Botrytis cinerea.</title>
        <authorList>
            <person name="Amselem J."/>
            <person name="Cuomo C.A."/>
            <person name="van Kan J.A."/>
            <person name="Viaud M."/>
            <person name="Benito E.P."/>
            <person name="Couloux A."/>
            <person name="Coutinho P.M."/>
            <person name="de Vries R.P."/>
            <person name="Dyer P.S."/>
            <person name="Fillinger S."/>
            <person name="Fournier E."/>
            <person name="Gout L."/>
            <person name="Hahn M."/>
            <person name="Kohn L."/>
            <person name="Lapalu N."/>
            <person name="Plummer K.M."/>
            <person name="Pradier J.M."/>
            <person name="Quevillon E."/>
            <person name="Sharon A."/>
            <person name="Simon A."/>
            <person name="ten Have A."/>
            <person name="Tudzynski B."/>
            <person name="Tudzynski P."/>
            <person name="Wincker P."/>
            <person name="Andrew M."/>
            <person name="Anthouard V."/>
            <person name="Beever R.E."/>
            <person name="Beffa R."/>
            <person name="Benoit I."/>
            <person name="Bouzid O."/>
            <person name="Brault B."/>
            <person name="Chen Z."/>
            <person name="Choquer M."/>
            <person name="Collemare J."/>
            <person name="Cotton P."/>
            <person name="Danchin E.G."/>
            <person name="Da Silva C."/>
            <person name="Gautier A."/>
            <person name="Giraud C."/>
            <person name="Giraud T."/>
            <person name="Gonzalez C."/>
            <person name="Grossetete S."/>
            <person name="Guldener U."/>
            <person name="Henrissat B."/>
            <person name="Howlett B.J."/>
            <person name="Kodira C."/>
            <person name="Kretschmer M."/>
            <person name="Lappartient A."/>
            <person name="Leroch M."/>
            <person name="Levis C."/>
            <person name="Mauceli E."/>
            <person name="Neuveglise C."/>
            <person name="Oeser B."/>
            <person name="Pearson M."/>
            <person name="Poulain J."/>
            <person name="Poussereau N."/>
            <person name="Quesneville H."/>
            <person name="Rascle C."/>
            <person name="Schumacher J."/>
            <person name="Segurens B."/>
            <person name="Sexton A."/>
            <person name="Silva E."/>
            <person name="Sirven C."/>
            <person name="Soanes D.M."/>
            <person name="Talbot N.J."/>
            <person name="Templeton M."/>
            <person name="Yandava C."/>
            <person name="Yarden O."/>
            <person name="Zeng Q."/>
            <person name="Rollins J.A."/>
            <person name="Lebrun M.H."/>
            <person name="Dickman M."/>
        </authorList>
    </citation>
    <scope>NUCLEOTIDE SEQUENCE [LARGE SCALE GENOMIC DNA]</scope>
    <source>
        <strain evidence="2">T4</strain>
    </source>
</reference>
<protein>
    <submittedName>
        <fullName evidence="1">Uncharacterized protein</fullName>
    </submittedName>
</protein>
<gene>
    <name evidence="1" type="ORF">BofuT4_uP027960.1</name>
</gene>
<name>G2YA49_BOTF4</name>
<dbReference type="HOGENOM" id="CLU_2454468_0_0_1"/>
<dbReference type="EMBL" id="FQ790302">
    <property type="protein sequence ID" value="CCD49426.1"/>
    <property type="molecule type" value="Genomic_DNA"/>
</dbReference>
<sequence>MTGSDGTAHYEYVISKATVIFARENSCPQRTIWRKYNPLRSPTITPYTNFRRKAAASPSRRYGSSTFSIFGFKSEWYGKEVLLLLDSYE</sequence>
<proteinExistence type="predicted"/>
<evidence type="ECO:0000313" key="1">
    <source>
        <dbReference type="EMBL" id="CCD49426.1"/>
    </source>
</evidence>
<dbReference type="InParanoid" id="G2YA49"/>
<accession>G2YA49</accession>
<dbReference type="AlphaFoldDB" id="G2YA49"/>
<organism evidence="1 2">
    <name type="scientific">Botryotinia fuckeliana (strain T4)</name>
    <name type="common">Noble rot fungus</name>
    <name type="synonym">Botrytis cinerea</name>
    <dbReference type="NCBI Taxonomy" id="999810"/>
    <lineage>
        <taxon>Eukaryota</taxon>
        <taxon>Fungi</taxon>
        <taxon>Dikarya</taxon>
        <taxon>Ascomycota</taxon>
        <taxon>Pezizomycotina</taxon>
        <taxon>Leotiomycetes</taxon>
        <taxon>Helotiales</taxon>
        <taxon>Sclerotiniaceae</taxon>
        <taxon>Botrytis</taxon>
    </lineage>
</organism>
<dbReference type="Proteomes" id="UP000008177">
    <property type="component" value="Unplaced contigs"/>
</dbReference>
<evidence type="ECO:0000313" key="2">
    <source>
        <dbReference type="Proteomes" id="UP000008177"/>
    </source>
</evidence>